<dbReference type="Proteomes" id="UP000186058">
    <property type="component" value="Unassembled WGS sequence"/>
</dbReference>
<dbReference type="Pfam" id="PF00583">
    <property type="entry name" value="Acetyltransf_1"/>
    <property type="match status" value="1"/>
</dbReference>
<organism evidence="4 5">
    <name type="scientific">Paenibacillus helianthi</name>
    <dbReference type="NCBI Taxonomy" id="1349432"/>
    <lineage>
        <taxon>Bacteria</taxon>
        <taxon>Bacillati</taxon>
        <taxon>Bacillota</taxon>
        <taxon>Bacilli</taxon>
        <taxon>Bacillales</taxon>
        <taxon>Paenibacillaceae</taxon>
        <taxon>Paenibacillus</taxon>
    </lineage>
</organism>
<evidence type="ECO:0000256" key="1">
    <source>
        <dbReference type="ARBA" id="ARBA00022679"/>
    </source>
</evidence>
<keyword evidence="2" id="KW-0012">Acyltransferase</keyword>
<name>A0ABX3EMZ0_9BACL</name>
<sequence length="142" mass="15704">MNNPILVRLATPEDAESLAKLNYEFNGVLMDMHTIQETLVSSNELVALGIRGDTPVGFACGQYFKSVCYRELYGEITEMYVSENARRSGCATSLLSFLEAELRARGVKEIKLITGANNEAAIATYTNNDYTKQEHAVLSKTL</sequence>
<reference evidence="4 5" key="1">
    <citation type="submission" date="2016-03" db="EMBL/GenBank/DDBJ databases">
        <authorList>
            <person name="Sant'Anna F.H."/>
            <person name="Ambrosini A."/>
            <person name="Souza R."/>
            <person name="Bach E."/>
            <person name="Fernandes G."/>
            <person name="Balsanelli E."/>
            <person name="Baura V.A."/>
            <person name="Souza E.M."/>
            <person name="Passaglia L."/>
        </authorList>
    </citation>
    <scope>NUCLEOTIDE SEQUENCE [LARGE SCALE GENOMIC DNA]</scope>
    <source>
        <strain evidence="4 5">P26E</strain>
    </source>
</reference>
<dbReference type="PROSITE" id="PS51186">
    <property type="entry name" value="GNAT"/>
    <property type="match status" value="1"/>
</dbReference>
<keyword evidence="5" id="KW-1185">Reference proteome</keyword>
<dbReference type="SUPFAM" id="SSF55729">
    <property type="entry name" value="Acyl-CoA N-acyltransferases (Nat)"/>
    <property type="match status" value="1"/>
</dbReference>
<protein>
    <submittedName>
        <fullName evidence="4">GCN5 family acetyltransferase</fullName>
    </submittedName>
</protein>
<keyword evidence="1" id="KW-0808">Transferase</keyword>
<accession>A0ABX3EMZ0</accession>
<dbReference type="PANTHER" id="PTHR43877">
    <property type="entry name" value="AMINOALKYLPHOSPHONATE N-ACETYLTRANSFERASE-RELATED-RELATED"/>
    <property type="match status" value="1"/>
</dbReference>
<dbReference type="EMBL" id="LVWI01000047">
    <property type="protein sequence ID" value="OKP85202.1"/>
    <property type="molecule type" value="Genomic_DNA"/>
</dbReference>
<comment type="caution">
    <text evidence="4">The sequence shown here is derived from an EMBL/GenBank/DDBJ whole genome shotgun (WGS) entry which is preliminary data.</text>
</comment>
<dbReference type="InterPro" id="IPR050832">
    <property type="entry name" value="Bact_Acetyltransf"/>
</dbReference>
<dbReference type="Gene3D" id="3.40.630.30">
    <property type="match status" value="1"/>
</dbReference>
<proteinExistence type="predicted"/>
<evidence type="ECO:0000313" key="5">
    <source>
        <dbReference type="Proteomes" id="UP000186058"/>
    </source>
</evidence>
<gene>
    <name evidence="4" type="ORF">A3844_17215</name>
</gene>
<evidence type="ECO:0000259" key="3">
    <source>
        <dbReference type="PROSITE" id="PS51186"/>
    </source>
</evidence>
<dbReference type="RefSeq" id="WP_074108069.1">
    <property type="nucleotide sequence ID" value="NZ_LVWI01000047.1"/>
</dbReference>
<dbReference type="InterPro" id="IPR016181">
    <property type="entry name" value="Acyl_CoA_acyltransferase"/>
</dbReference>
<evidence type="ECO:0000313" key="4">
    <source>
        <dbReference type="EMBL" id="OKP85202.1"/>
    </source>
</evidence>
<feature type="domain" description="N-acetyltransferase" evidence="3">
    <location>
        <begin position="5"/>
        <end position="142"/>
    </location>
</feature>
<dbReference type="InterPro" id="IPR000182">
    <property type="entry name" value="GNAT_dom"/>
</dbReference>
<evidence type="ECO:0000256" key="2">
    <source>
        <dbReference type="ARBA" id="ARBA00023315"/>
    </source>
</evidence>
<dbReference type="CDD" id="cd04301">
    <property type="entry name" value="NAT_SF"/>
    <property type="match status" value="1"/>
</dbReference>